<dbReference type="AlphaFoldDB" id="A0A7V4XS74"/>
<accession>A0A7V4XS74</accession>
<proteinExistence type="predicted"/>
<protein>
    <submittedName>
        <fullName evidence="1">DUF4411 family protein</fullName>
    </submittedName>
</protein>
<dbReference type="InterPro" id="IPR016541">
    <property type="entry name" value="UCP008505"/>
</dbReference>
<dbReference type="EMBL" id="DTKL01000031">
    <property type="protein sequence ID" value="HGY94136.1"/>
    <property type="molecule type" value="Genomic_DNA"/>
</dbReference>
<sequence>MLYLLDANVMIRAHEDYYPIDRIPQFWTWLADLGTNGTVKVPYEIFQEIAVSTGPLHDWLTDTAISEAMLLDMTTDPNHLNQVLTGGYAPDLNDSEIEEIGQDPFLIAYALVNTAETTIVTKEVSAPSKQRANRRVPDVCRTFGIRCMNDFEFYRELSFKIS</sequence>
<organism evidence="1">
    <name type="scientific">Acidobacterium capsulatum</name>
    <dbReference type="NCBI Taxonomy" id="33075"/>
    <lineage>
        <taxon>Bacteria</taxon>
        <taxon>Pseudomonadati</taxon>
        <taxon>Acidobacteriota</taxon>
        <taxon>Terriglobia</taxon>
        <taxon>Terriglobales</taxon>
        <taxon>Acidobacteriaceae</taxon>
        <taxon>Acidobacterium</taxon>
    </lineage>
</organism>
<reference evidence="1" key="1">
    <citation type="journal article" date="2020" name="mSystems">
        <title>Genome- and Community-Level Interaction Insights into Carbon Utilization and Element Cycling Functions of Hydrothermarchaeota in Hydrothermal Sediment.</title>
        <authorList>
            <person name="Zhou Z."/>
            <person name="Liu Y."/>
            <person name="Xu W."/>
            <person name="Pan J."/>
            <person name="Luo Z.H."/>
            <person name="Li M."/>
        </authorList>
    </citation>
    <scope>NUCLEOTIDE SEQUENCE [LARGE SCALE GENOMIC DNA]</scope>
    <source>
        <strain evidence="1">SpSt-855</strain>
    </source>
</reference>
<comment type="caution">
    <text evidence="1">The sequence shown here is derived from an EMBL/GenBank/DDBJ whole genome shotgun (WGS) entry which is preliminary data.</text>
</comment>
<dbReference type="Pfam" id="PF14367">
    <property type="entry name" value="DUF4411"/>
    <property type="match status" value="1"/>
</dbReference>
<gene>
    <name evidence="1" type="ORF">ENW50_05555</name>
</gene>
<name>A0A7V4XS74_9BACT</name>
<evidence type="ECO:0000313" key="1">
    <source>
        <dbReference type="EMBL" id="HGY94136.1"/>
    </source>
</evidence>